<gene>
    <name evidence="2" type="ORF">NJ959_14415</name>
</gene>
<dbReference type="EMBL" id="JAMZMM010000131">
    <property type="protein sequence ID" value="MCP2729643.1"/>
    <property type="molecule type" value="Genomic_DNA"/>
</dbReference>
<comment type="caution">
    <text evidence="2">The sequence shown here is derived from an EMBL/GenBank/DDBJ whole genome shotgun (WGS) entry which is preliminary data.</text>
</comment>
<dbReference type="InterPro" id="IPR050229">
    <property type="entry name" value="GlpE_sulfurtransferase"/>
</dbReference>
<dbReference type="AlphaFoldDB" id="A0AAE3KPH2"/>
<dbReference type="InterPro" id="IPR001763">
    <property type="entry name" value="Rhodanese-like_dom"/>
</dbReference>
<evidence type="ECO:0000313" key="2">
    <source>
        <dbReference type="EMBL" id="MCP2729643.1"/>
    </source>
</evidence>
<dbReference type="RefSeq" id="WP_254012425.1">
    <property type="nucleotide sequence ID" value="NZ_JAMZMM010000131.1"/>
</dbReference>
<dbReference type="InterPro" id="IPR036873">
    <property type="entry name" value="Rhodanese-like_dom_sf"/>
</dbReference>
<protein>
    <submittedName>
        <fullName evidence="2">Rhodanese-like domain-containing protein</fullName>
    </submittedName>
</protein>
<proteinExistence type="predicted"/>
<dbReference type="PANTHER" id="PTHR43031:SF16">
    <property type="entry name" value="OXIDOREDUCTASE"/>
    <property type="match status" value="1"/>
</dbReference>
<keyword evidence="3" id="KW-1185">Reference proteome</keyword>
<reference evidence="2" key="1">
    <citation type="submission" date="2022-06" db="EMBL/GenBank/DDBJ databases">
        <title>New cyanobacteria of genus Symplocastrum in benthos of Lake Baikal.</title>
        <authorList>
            <person name="Sorokovikova E."/>
            <person name="Tikhonova I."/>
            <person name="Krasnopeev A."/>
            <person name="Evseev P."/>
            <person name="Gladkikh A."/>
            <person name="Belykh O."/>
        </authorList>
    </citation>
    <scope>NUCLEOTIDE SEQUENCE</scope>
    <source>
        <strain evidence="2">BBK-W-15</strain>
    </source>
</reference>
<dbReference type="Proteomes" id="UP001204953">
    <property type="component" value="Unassembled WGS sequence"/>
</dbReference>
<sequence>MKSKKHLRYFIPLLIIISFSLLVTSGLKIKGVLADKHMDLFTFVSSLSTPQVSVNELQSGQLKPVILVDVRSQKEYDLDRIGNSILIPLNDIESGAAIQKIRDIVQSNTHPDQKMPTIVLYCKVGGDRSFKAYKELEKTGLNFVVLSGGIKGWRQVVPDKNDATVLAPITPLAN</sequence>
<dbReference type="Gene3D" id="3.40.250.10">
    <property type="entry name" value="Rhodanese-like domain"/>
    <property type="match status" value="1"/>
</dbReference>
<feature type="domain" description="Rhodanese" evidence="1">
    <location>
        <begin position="61"/>
        <end position="162"/>
    </location>
</feature>
<dbReference type="SMART" id="SM00450">
    <property type="entry name" value="RHOD"/>
    <property type="match status" value="1"/>
</dbReference>
<dbReference type="PROSITE" id="PS50206">
    <property type="entry name" value="RHODANESE_3"/>
    <property type="match status" value="1"/>
</dbReference>
<dbReference type="CDD" id="cd00158">
    <property type="entry name" value="RHOD"/>
    <property type="match status" value="1"/>
</dbReference>
<accession>A0AAE3KPH2</accession>
<evidence type="ECO:0000313" key="3">
    <source>
        <dbReference type="Proteomes" id="UP001204953"/>
    </source>
</evidence>
<dbReference type="SUPFAM" id="SSF52821">
    <property type="entry name" value="Rhodanese/Cell cycle control phosphatase"/>
    <property type="match status" value="1"/>
</dbReference>
<dbReference type="Pfam" id="PF00581">
    <property type="entry name" value="Rhodanese"/>
    <property type="match status" value="1"/>
</dbReference>
<evidence type="ECO:0000259" key="1">
    <source>
        <dbReference type="PROSITE" id="PS50206"/>
    </source>
</evidence>
<organism evidence="2 3">
    <name type="scientific">Limnofasciculus baicalensis BBK-W-15</name>
    <dbReference type="NCBI Taxonomy" id="2699891"/>
    <lineage>
        <taxon>Bacteria</taxon>
        <taxon>Bacillati</taxon>
        <taxon>Cyanobacteriota</taxon>
        <taxon>Cyanophyceae</taxon>
        <taxon>Coleofasciculales</taxon>
        <taxon>Coleofasciculaceae</taxon>
        <taxon>Limnofasciculus</taxon>
        <taxon>Limnofasciculus baicalensis</taxon>
    </lineage>
</organism>
<name>A0AAE3KPH2_9CYAN</name>
<dbReference type="PANTHER" id="PTHR43031">
    <property type="entry name" value="FAD-DEPENDENT OXIDOREDUCTASE"/>
    <property type="match status" value="1"/>
</dbReference>